<dbReference type="Pfam" id="PF00933">
    <property type="entry name" value="Glyco_hydro_3"/>
    <property type="match status" value="1"/>
</dbReference>
<dbReference type="AlphaFoldDB" id="A0A1Y2DBF6"/>
<comment type="catalytic activity">
    <reaction evidence="1">
        <text>Hydrolysis of terminal, non-reducing beta-D-glucosyl residues with release of beta-D-glucose.</text>
        <dbReference type="EC" id="3.2.1.21"/>
    </reaction>
</comment>
<comment type="caution">
    <text evidence="20">The sequence shown here is derived from an EMBL/GenBank/DDBJ whole genome shotgun (WGS) entry which is preliminary data.</text>
</comment>
<evidence type="ECO:0000256" key="15">
    <source>
        <dbReference type="ARBA" id="ARBA00078013"/>
    </source>
</evidence>
<reference evidence="20 21" key="1">
    <citation type="submission" date="2016-07" db="EMBL/GenBank/DDBJ databases">
        <title>Pervasive Adenine N6-methylation of Active Genes in Fungi.</title>
        <authorList>
            <consortium name="DOE Joint Genome Institute"/>
            <person name="Mondo S.J."/>
            <person name="Dannebaum R.O."/>
            <person name="Kuo R.C."/>
            <person name="Labutti K."/>
            <person name="Haridas S."/>
            <person name="Kuo A."/>
            <person name="Salamov A."/>
            <person name="Ahrendt S.R."/>
            <person name="Lipzen A."/>
            <person name="Sullivan W."/>
            <person name="Andreopoulos W.B."/>
            <person name="Clum A."/>
            <person name="Lindquist E."/>
            <person name="Daum C."/>
            <person name="Ramamoorthy G.K."/>
            <person name="Gryganskyi A."/>
            <person name="Culley D."/>
            <person name="Magnuson J.K."/>
            <person name="James T.Y."/>
            <person name="O'Malley M.A."/>
            <person name="Stajich J.E."/>
            <person name="Spatafora J.W."/>
            <person name="Visel A."/>
            <person name="Grigoriev I.V."/>
        </authorList>
    </citation>
    <scope>NUCLEOTIDE SEQUENCE [LARGE SCALE GENOMIC DNA]</scope>
    <source>
        <strain evidence="20 21">CBS 129021</strain>
    </source>
</reference>
<dbReference type="EC" id="3.2.1.21" evidence="5"/>
<keyword evidence="21" id="KW-1185">Reference proteome</keyword>
<keyword evidence="8 20" id="KW-0378">Hydrolase</keyword>
<protein>
    <recommendedName>
        <fullName evidence="14">Beta-glucosidase cel3A</fullName>
        <ecNumber evidence="5">3.2.1.21</ecNumber>
    </recommendedName>
    <alternativeName>
        <fullName evidence="15">Beta-D-glucoside glucohydrolase cel3A</fullName>
    </alternativeName>
    <alternativeName>
        <fullName evidence="17">Cellobiase cel3A</fullName>
    </alternativeName>
    <alternativeName>
        <fullName evidence="16">Gentiobiase cel3A</fullName>
    </alternativeName>
</protein>
<dbReference type="FunFam" id="2.60.40.10:FF:000757">
    <property type="entry name" value="Beta-glucosidase G"/>
    <property type="match status" value="1"/>
</dbReference>
<evidence type="ECO:0000313" key="20">
    <source>
        <dbReference type="EMBL" id="ORY56600.1"/>
    </source>
</evidence>
<dbReference type="SUPFAM" id="SSF52279">
    <property type="entry name" value="Beta-D-glucan exohydrolase, C-terminal domain"/>
    <property type="match status" value="1"/>
</dbReference>
<dbReference type="InterPro" id="IPR002772">
    <property type="entry name" value="Glyco_hydro_3_C"/>
</dbReference>
<evidence type="ECO:0000256" key="10">
    <source>
        <dbReference type="ARBA" id="ARBA00023180"/>
    </source>
</evidence>
<keyword evidence="13" id="KW-0624">Polysaccharide degradation</keyword>
<dbReference type="Pfam" id="PF14310">
    <property type="entry name" value="Fn3-like"/>
    <property type="match status" value="1"/>
</dbReference>
<dbReference type="Gene3D" id="2.60.40.10">
    <property type="entry name" value="Immunoglobulins"/>
    <property type="match status" value="1"/>
</dbReference>
<dbReference type="InterPro" id="IPR036962">
    <property type="entry name" value="Glyco_hydro_3_N_sf"/>
</dbReference>
<evidence type="ECO:0000256" key="14">
    <source>
        <dbReference type="ARBA" id="ARBA00070030"/>
    </source>
</evidence>
<dbReference type="GO" id="GO:0005576">
    <property type="term" value="C:extracellular region"/>
    <property type="evidence" value="ECO:0007669"/>
    <property type="project" value="UniProtKB-SubCell"/>
</dbReference>
<keyword evidence="10" id="KW-0325">Glycoprotein</keyword>
<evidence type="ECO:0000256" key="3">
    <source>
        <dbReference type="ARBA" id="ARBA00004987"/>
    </source>
</evidence>
<dbReference type="EMBL" id="MCFJ01000022">
    <property type="protein sequence ID" value="ORY56600.1"/>
    <property type="molecule type" value="Genomic_DNA"/>
</dbReference>
<dbReference type="GO" id="GO:0008422">
    <property type="term" value="F:beta-glucosidase activity"/>
    <property type="evidence" value="ECO:0007669"/>
    <property type="project" value="UniProtKB-EC"/>
</dbReference>
<evidence type="ECO:0000256" key="7">
    <source>
        <dbReference type="ARBA" id="ARBA00022729"/>
    </source>
</evidence>
<feature type="domain" description="Fibronectin type III-like" evidence="19">
    <location>
        <begin position="722"/>
        <end position="790"/>
    </location>
</feature>
<dbReference type="RefSeq" id="XP_040710179.1">
    <property type="nucleotide sequence ID" value="XM_040864907.1"/>
</dbReference>
<keyword evidence="9" id="KW-0136">Cellulose degradation</keyword>
<evidence type="ECO:0000256" key="2">
    <source>
        <dbReference type="ARBA" id="ARBA00004613"/>
    </source>
</evidence>
<proteinExistence type="inferred from homology"/>
<comment type="similarity">
    <text evidence="4">Belongs to the glycosyl hydrolase 3 family.</text>
</comment>
<dbReference type="PANTHER" id="PTHR42715">
    <property type="entry name" value="BETA-GLUCOSIDASE"/>
    <property type="match status" value="1"/>
</dbReference>
<dbReference type="InterPro" id="IPR013783">
    <property type="entry name" value="Ig-like_fold"/>
</dbReference>
<dbReference type="InterPro" id="IPR036881">
    <property type="entry name" value="Glyco_hydro_3_C_sf"/>
</dbReference>
<comment type="subcellular location">
    <subcellularLocation>
        <location evidence="2">Secreted</location>
    </subcellularLocation>
</comment>
<dbReference type="InParanoid" id="A0A1Y2DBF6"/>
<evidence type="ECO:0000256" key="1">
    <source>
        <dbReference type="ARBA" id="ARBA00000448"/>
    </source>
</evidence>
<keyword evidence="7 18" id="KW-0732">Signal</keyword>
<evidence type="ECO:0000256" key="6">
    <source>
        <dbReference type="ARBA" id="ARBA00022525"/>
    </source>
</evidence>
<evidence type="ECO:0000259" key="19">
    <source>
        <dbReference type="SMART" id="SM01217"/>
    </source>
</evidence>
<comment type="pathway">
    <text evidence="3">Glycan metabolism; cellulose degradation.</text>
</comment>
<accession>A0A1Y2DBF6</accession>
<dbReference type="Gene3D" id="3.40.50.1700">
    <property type="entry name" value="Glycoside hydrolase family 3 C-terminal domain"/>
    <property type="match status" value="1"/>
</dbReference>
<name>A0A1Y2DBF6_9PEZI</name>
<evidence type="ECO:0000256" key="11">
    <source>
        <dbReference type="ARBA" id="ARBA00023277"/>
    </source>
</evidence>
<evidence type="ECO:0000256" key="13">
    <source>
        <dbReference type="ARBA" id="ARBA00023326"/>
    </source>
</evidence>
<evidence type="ECO:0000256" key="17">
    <source>
        <dbReference type="ARBA" id="ARBA00083611"/>
    </source>
</evidence>
<evidence type="ECO:0000256" key="4">
    <source>
        <dbReference type="ARBA" id="ARBA00005336"/>
    </source>
</evidence>
<evidence type="ECO:0000256" key="5">
    <source>
        <dbReference type="ARBA" id="ARBA00012744"/>
    </source>
</evidence>
<keyword evidence="6" id="KW-0964">Secreted</keyword>
<dbReference type="Proteomes" id="UP000193689">
    <property type="component" value="Unassembled WGS sequence"/>
</dbReference>
<dbReference type="PANTHER" id="PTHR42715:SF5">
    <property type="entry name" value="BETA-GLUCOSIDASE M-RELATED"/>
    <property type="match status" value="1"/>
</dbReference>
<dbReference type="SMART" id="SM01217">
    <property type="entry name" value="Fn3_like"/>
    <property type="match status" value="1"/>
</dbReference>
<gene>
    <name evidence="20" type="ORF">BCR38DRAFT_504889</name>
</gene>
<keyword evidence="11" id="KW-0119">Carbohydrate metabolism</keyword>
<dbReference type="GO" id="GO:0030245">
    <property type="term" value="P:cellulose catabolic process"/>
    <property type="evidence" value="ECO:0007669"/>
    <property type="project" value="UniProtKB-KW"/>
</dbReference>
<feature type="chain" id="PRO_5012688828" description="Beta-glucosidase cel3A" evidence="18">
    <location>
        <begin position="22"/>
        <end position="801"/>
    </location>
</feature>
<sequence length="801" mass="85877">MFSSSILGVAFLAVLGKTVSAQDDVITSDEFFYGDSPAVYPTPGMDENGTWGDAMSKAKVLVDQMTLEEKVNLTGGVTSETGCSGFIPGVERLGFPGLCLADAGQGVRSTDYVSSWPSGIHVGASWNKELARQRAHFIGSEAKVKGVNVLLGPCVGPVGRVVSGGRNWEGFSVDPYLSGGLVYETVSGIQGAGVMTSTKHFIGQEQETHRIPSSSGDYVEAVSSNIDDKAMHELYLWPFYDAVRAGTGSVMCSLQRLNNSYACGNSKSLNGLLKGELGFQGWVVSDWNAQHGGVSTALAGLDVAMPNSDGFWGEYLVEAVNNGSVTESHLDNMATRILTSWYQLKQDQSGFPKPGYGMPLNLKLPHNVVDARNKSAKSTLFDGAVEGHVLVKNTGSSLPLDSSKMKLISLFGYSAKAPNQNNYEDPAGDASFSAWPMGAESGNLEELNVGFFGNLSHSYASISPNGTLVSGGGSGSTAQNLISAPYDALVAQAHEDGTALFWDFESGNPSVNPTSDACIVIGNTWATEGYDRPSLRDDFTDGLIQTVADQCANTIVVFHNAGARMVDTFIDHPNVTAVIFAHFPGQESGKALISILYGQSNPSGKLPYTVAKNESDYGALLKADMTLATDRYQKFPQSEFDEGVFIDYKHFDSLNITPRYEFGFGLSYTTFGYADLEVVKTDVQTQVYPTGDVVEGGQEDLWDVVAHVTVKVSNTGDRDGKEIAQLYVGIPGDDVPAKQLRGYEKSLIAVGETISVDFPLTRRDLSVWDVAAQIWKLQAGEYQLFVGSSSRDLPLKGTLTL</sequence>
<dbReference type="InterPro" id="IPR026891">
    <property type="entry name" value="Fn3-like"/>
</dbReference>
<dbReference type="InterPro" id="IPR017853">
    <property type="entry name" value="GH"/>
</dbReference>
<dbReference type="FunFam" id="3.20.20.300:FF:000002">
    <property type="entry name" value="Probable beta-glucosidase"/>
    <property type="match status" value="1"/>
</dbReference>
<dbReference type="Pfam" id="PF01915">
    <property type="entry name" value="Glyco_hydro_3_C"/>
    <property type="match status" value="1"/>
</dbReference>
<dbReference type="OrthoDB" id="416222at2759"/>
<feature type="signal peptide" evidence="18">
    <location>
        <begin position="1"/>
        <end position="21"/>
    </location>
</feature>
<dbReference type="PRINTS" id="PR00133">
    <property type="entry name" value="GLHYDRLASE3"/>
</dbReference>
<evidence type="ECO:0000256" key="16">
    <source>
        <dbReference type="ARBA" id="ARBA00083231"/>
    </source>
</evidence>
<evidence type="ECO:0000256" key="9">
    <source>
        <dbReference type="ARBA" id="ARBA00023001"/>
    </source>
</evidence>
<dbReference type="Gene3D" id="3.20.20.300">
    <property type="entry name" value="Glycoside hydrolase, family 3, N-terminal domain"/>
    <property type="match status" value="1"/>
</dbReference>
<evidence type="ECO:0000256" key="12">
    <source>
        <dbReference type="ARBA" id="ARBA00023295"/>
    </source>
</evidence>
<evidence type="ECO:0000256" key="18">
    <source>
        <dbReference type="SAM" id="SignalP"/>
    </source>
</evidence>
<dbReference type="GeneID" id="63781119"/>
<dbReference type="SUPFAM" id="SSF51445">
    <property type="entry name" value="(Trans)glycosidases"/>
    <property type="match status" value="1"/>
</dbReference>
<keyword evidence="12" id="KW-0326">Glycosidase</keyword>
<evidence type="ECO:0000256" key="8">
    <source>
        <dbReference type="ARBA" id="ARBA00022801"/>
    </source>
</evidence>
<organism evidence="20 21">
    <name type="scientific">Pseudomassariella vexata</name>
    <dbReference type="NCBI Taxonomy" id="1141098"/>
    <lineage>
        <taxon>Eukaryota</taxon>
        <taxon>Fungi</taxon>
        <taxon>Dikarya</taxon>
        <taxon>Ascomycota</taxon>
        <taxon>Pezizomycotina</taxon>
        <taxon>Sordariomycetes</taxon>
        <taxon>Xylariomycetidae</taxon>
        <taxon>Amphisphaeriales</taxon>
        <taxon>Pseudomassariaceae</taxon>
        <taxon>Pseudomassariella</taxon>
    </lineage>
</organism>
<dbReference type="InterPro" id="IPR001764">
    <property type="entry name" value="Glyco_hydro_3_N"/>
</dbReference>
<evidence type="ECO:0000313" key="21">
    <source>
        <dbReference type="Proteomes" id="UP000193689"/>
    </source>
</evidence>
<dbReference type="InterPro" id="IPR050288">
    <property type="entry name" value="Cellulose_deg_GH3"/>
</dbReference>
<dbReference type="STRING" id="1141098.A0A1Y2DBF6"/>